<dbReference type="PANTHER" id="PTHR45740:SF2">
    <property type="entry name" value="POLY [ADP-RIBOSE] POLYMERASE"/>
    <property type="match status" value="1"/>
</dbReference>
<dbReference type="Pfam" id="PF02825">
    <property type="entry name" value="WWE"/>
    <property type="match status" value="2"/>
</dbReference>
<evidence type="ECO:0000256" key="2">
    <source>
        <dbReference type="ARBA" id="ARBA00023242"/>
    </source>
</evidence>
<accession>A0A8J5MWT2</accession>
<feature type="region of interest" description="Disordered" evidence="5">
    <location>
        <begin position="658"/>
        <end position="716"/>
    </location>
</feature>
<dbReference type="InterPro" id="IPR000571">
    <property type="entry name" value="Znf_CCCH"/>
</dbReference>
<comment type="subcellular location">
    <subcellularLocation>
        <location evidence="1">Nucleus</location>
    </subcellularLocation>
</comment>
<protein>
    <submittedName>
        <fullName evidence="9">Mono-ADP-ribosyltransferase PARP12-like 4</fullName>
    </submittedName>
</protein>
<dbReference type="PANTHER" id="PTHR45740">
    <property type="entry name" value="POLY [ADP-RIBOSE] POLYMERASE"/>
    <property type="match status" value="1"/>
</dbReference>
<keyword evidence="4" id="KW-0863">Zinc-finger</keyword>
<feature type="domain" description="C3H1-type" evidence="6">
    <location>
        <begin position="357"/>
        <end position="386"/>
    </location>
</feature>
<dbReference type="Gene3D" id="3.90.228.10">
    <property type="match status" value="2"/>
</dbReference>
<dbReference type="PROSITE" id="PS50103">
    <property type="entry name" value="ZF_C3H1"/>
    <property type="match status" value="1"/>
</dbReference>
<evidence type="ECO:0000259" key="6">
    <source>
        <dbReference type="PROSITE" id="PS50103"/>
    </source>
</evidence>
<comment type="similarity">
    <text evidence="3">Belongs to the ARTD/PARP family.</text>
</comment>
<dbReference type="GO" id="GO:0003950">
    <property type="term" value="F:NAD+ poly-ADP-ribosyltransferase activity"/>
    <property type="evidence" value="ECO:0007669"/>
    <property type="project" value="InterPro"/>
</dbReference>
<dbReference type="PROSITE" id="PS50918">
    <property type="entry name" value="WWE"/>
    <property type="match status" value="2"/>
</dbReference>
<dbReference type="InterPro" id="IPR037197">
    <property type="entry name" value="WWE_dom_sf"/>
</dbReference>
<evidence type="ECO:0000313" key="9">
    <source>
        <dbReference type="EMBL" id="KAG7166207.1"/>
    </source>
</evidence>
<gene>
    <name evidence="9" type="primary">Parp12-L4</name>
    <name evidence="9" type="ORF">Hamer_G011029</name>
</gene>
<feature type="zinc finger region" description="C3H1-type" evidence="4">
    <location>
        <begin position="357"/>
        <end position="386"/>
    </location>
</feature>
<dbReference type="InterPro" id="IPR018123">
    <property type="entry name" value="WWE-dom_subgr"/>
</dbReference>
<proteinExistence type="inferred from homology"/>
<keyword evidence="10" id="KW-1185">Reference proteome</keyword>
<evidence type="ECO:0000259" key="8">
    <source>
        <dbReference type="PROSITE" id="PS51059"/>
    </source>
</evidence>
<dbReference type="Pfam" id="PF00644">
    <property type="entry name" value="PARP"/>
    <property type="match status" value="2"/>
</dbReference>
<name>A0A8J5MWT2_HOMAM</name>
<keyword evidence="2" id="KW-0539">Nucleus</keyword>
<feature type="region of interest" description="Disordered" evidence="5">
    <location>
        <begin position="869"/>
        <end position="890"/>
    </location>
</feature>
<organism evidence="9 10">
    <name type="scientific">Homarus americanus</name>
    <name type="common">American lobster</name>
    <dbReference type="NCBI Taxonomy" id="6706"/>
    <lineage>
        <taxon>Eukaryota</taxon>
        <taxon>Metazoa</taxon>
        <taxon>Ecdysozoa</taxon>
        <taxon>Arthropoda</taxon>
        <taxon>Crustacea</taxon>
        <taxon>Multicrustacea</taxon>
        <taxon>Malacostraca</taxon>
        <taxon>Eumalacostraca</taxon>
        <taxon>Eucarida</taxon>
        <taxon>Decapoda</taxon>
        <taxon>Pleocyemata</taxon>
        <taxon>Astacidea</taxon>
        <taxon>Nephropoidea</taxon>
        <taxon>Nephropidae</taxon>
        <taxon>Homarus</taxon>
    </lineage>
</organism>
<comment type="caution">
    <text evidence="9">The sequence shown here is derived from an EMBL/GenBank/DDBJ whole genome shotgun (WGS) entry which is preliminary data.</text>
</comment>
<feature type="domain" description="PARP catalytic" evidence="8">
    <location>
        <begin position="134"/>
        <end position="371"/>
    </location>
</feature>
<evidence type="ECO:0000259" key="7">
    <source>
        <dbReference type="PROSITE" id="PS50918"/>
    </source>
</evidence>
<evidence type="ECO:0000256" key="3">
    <source>
        <dbReference type="ARBA" id="ARBA00024347"/>
    </source>
</evidence>
<feature type="domain" description="WWE" evidence="7">
    <location>
        <begin position="28"/>
        <end position="115"/>
    </location>
</feature>
<evidence type="ECO:0000256" key="1">
    <source>
        <dbReference type="ARBA" id="ARBA00004123"/>
    </source>
</evidence>
<dbReference type="AlphaFoldDB" id="A0A8J5MWT2"/>
<feature type="compositionally biased region" description="Pro residues" evidence="5">
    <location>
        <begin position="696"/>
        <end position="706"/>
    </location>
</feature>
<dbReference type="PROSITE" id="PS51059">
    <property type="entry name" value="PARP_CATALYTIC"/>
    <property type="match status" value="2"/>
</dbReference>
<keyword evidence="4" id="KW-0479">Metal-binding</keyword>
<dbReference type="InterPro" id="IPR012317">
    <property type="entry name" value="Poly(ADP-ribose)pol_cat_dom"/>
</dbReference>
<evidence type="ECO:0000256" key="5">
    <source>
        <dbReference type="SAM" id="MobiDB-lite"/>
    </source>
</evidence>
<feature type="domain" description="PARP catalytic" evidence="8">
    <location>
        <begin position="719"/>
        <end position="916"/>
    </location>
</feature>
<dbReference type="SUPFAM" id="SSF56399">
    <property type="entry name" value="ADP-ribosylation"/>
    <property type="match status" value="2"/>
</dbReference>
<sequence>MGQHVLSSDFDKMLLVSIEKNLQLRRLCVEAGEDPAPARTFLWYYEQRPDEWVQLEHQGAGDLINNFNSTYIEKKYIESTSQSITLNNVGDKYCLNFSTMTLTHNDTQRIHHVRRRPKPHLKENSTVDPTVVNLPNHWEPITEGVFYRLITLATFSEEYTTLRELLLNSISHLTISKVERIQNPFLWRAFQNKIHALTTLNNDRREVNVRHLFHGTRHDVLKLICADNLDWRLHGSNSGHKYGRGSYFTPDATKALSYCHRDPEGKRYLLVAQVAVGTTVEGNSSMTRPPLNPITGQANRTFLRPRKLVEVLSTKPHLSTTLLHLWQKHNFQPSGVRRVAFTYPRVFHLEEEVVKLRPMVTLCPYYSSNPGSCDLADECQNLHYLHDVCTGDVCYRSHDWDDQPNSRILYNLFLEGVANDVLCKMVQLVMQESEGEARVLPRSGRSSASLWTLYPDGDVPEPEICYDSVEGLCDRESTGCQRLHATRHYQFQVREEGGRWQNLQDSQVDALERSYCDPSQESVQVPPLYPVSYHPSQHILQQLMGQDTWEVQFNTNTLTNSSGEILWLRRLCTEEKEDTEVPARTFIWYFSVEDDIWLPFGTPCEDVKSSVNSEEIESNYKNGDEVMYFATSRSTYTINFVTMTQTNDQSGYQREIRRRPKPHFQHERNTTTLLSPTCHYDESPSSSSNDNDEEPPTTPSPTPRAPSPSNQDSNLETSFPETWEEMGPKEAVRLKSLNPYTSEYKEVAELLEPGLHNRSVMGIKRVQNRQLWSDFQRRCSEMPDKYKGPEPTVRQLFHGTTKDVLSKILKKNLDRTHQGRSYGNKTRYGRGTYFFSNVNRALRHSTPDTADDHCYLLVILVAIGAVTKGDPSMVDPPPDPDDDITFDTTVDDPDGPTVYVKYDKAEYYPQYIVTVM</sequence>
<dbReference type="SUPFAM" id="SSF117839">
    <property type="entry name" value="WWE domain"/>
    <property type="match status" value="2"/>
</dbReference>
<keyword evidence="4" id="KW-0862">Zinc</keyword>
<feature type="compositionally biased region" description="Acidic residues" evidence="5">
    <location>
        <begin position="878"/>
        <end position="890"/>
    </location>
</feature>
<dbReference type="EMBL" id="JAHLQT010022636">
    <property type="protein sequence ID" value="KAG7166207.1"/>
    <property type="molecule type" value="Genomic_DNA"/>
</dbReference>
<feature type="domain" description="WWE" evidence="7">
    <location>
        <begin position="574"/>
        <end position="658"/>
    </location>
</feature>
<evidence type="ECO:0000313" key="10">
    <source>
        <dbReference type="Proteomes" id="UP000747542"/>
    </source>
</evidence>
<dbReference type="SMART" id="SM00678">
    <property type="entry name" value="WWE"/>
    <property type="match status" value="1"/>
</dbReference>
<reference evidence="9" key="1">
    <citation type="journal article" date="2021" name="Sci. Adv.">
        <title>The American lobster genome reveals insights on longevity, neural, and immune adaptations.</title>
        <authorList>
            <person name="Polinski J.M."/>
            <person name="Zimin A.V."/>
            <person name="Clark K.F."/>
            <person name="Kohn A.B."/>
            <person name="Sadowski N."/>
            <person name="Timp W."/>
            <person name="Ptitsyn A."/>
            <person name="Khanna P."/>
            <person name="Romanova D.Y."/>
            <person name="Williams P."/>
            <person name="Greenwood S.J."/>
            <person name="Moroz L.L."/>
            <person name="Walt D.R."/>
            <person name="Bodnar A.G."/>
        </authorList>
    </citation>
    <scope>NUCLEOTIDE SEQUENCE</scope>
    <source>
        <strain evidence="9">GMGI-L3</strain>
    </source>
</reference>
<dbReference type="GO" id="GO:0005634">
    <property type="term" value="C:nucleus"/>
    <property type="evidence" value="ECO:0007669"/>
    <property type="project" value="UniProtKB-SubCell"/>
</dbReference>
<dbReference type="GO" id="GO:0008270">
    <property type="term" value="F:zinc ion binding"/>
    <property type="evidence" value="ECO:0007669"/>
    <property type="project" value="UniProtKB-KW"/>
</dbReference>
<dbReference type="GO" id="GO:1990404">
    <property type="term" value="F:NAD+-protein mono-ADP-ribosyltransferase activity"/>
    <property type="evidence" value="ECO:0007669"/>
    <property type="project" value="TreeGrafter"/>
</dbReference>
<evidence type="ECO:0000256" key="4">
    <source>
        <dbReference type="PROSITE-ProRule" id="PRU00723"/>
    </source>
</evidence>
<dbReference type="InterPro" id="IPR004170">
    <property type="entry name" value="WWE_dom"/>
</dbReference>
<dbReference type="Gene3D" id="3.30.720.50">
    <property type="match status" value="2"/>
</dbReference>
<dbReference type="InterPro" id="IPR051712">
    <property type="entry name" value="ARTD-AVP"/>
</dbReference>
<dbReference type="Proteomes" id="UP000747542">
    <property type="component" value="Unassembled WGS sequence"/>
</dbReference>